<evidence type="ECO:0000256" key="1">
    <source>
        <dbReference type="SAM" id="SignalP"/>
    </source>
</evidence>
<keyword evidence="1" id="KW-0732">Signal</keyword>
<feature type="signal peptide" evidence="1">
    <location>
        <begin position="1"/>
        <end position="25"/>
    </location>
</feature>
<dbReference type="RefSeq" id="WP_290360783.1">
    <property type="nucleotide sequence ID" value="NZ_JAUHHC010000005.1"/>
</dbReference>
<evidence type="ECO:0000313" key="4">
    <source>
        <dbReference type="Proteomes" id="UP001228044"/>
    </source>
</evidence>
<feature type="domain" description="Ice-binding protein C-terminal" evidence="2">
    <location>
        <begin position="190"/>
        <end position="214"/>
    </location>
</feature>
<comment type="caution">
    <text evidence="3">The sequence shown here is derived from an EMBL/GenBank/DDBJ whole genome shotgun (WGS) entry which is preliminary data.</text>
</comment>
<organism evidence="3 4">
    <name type="scientific">Roseateles violae</name>
    <dbReference type="NCBI Taxonomy" id="3058042"/>
    <lineage>
        <taxon>Bacteria</taxon>
        <taxon>Pseudomonadati</taxon>
        <taxon>Pseudomonadota</taxon>
        <taxon>Betaproteobacteria</taxon>
        <taxon>Burkholderiales</taxon>
        <taxon>Sphaerotilaceae</taxon>
        <taxon>Roseateles</taxon>
    </lineage>
</organism>
<accession>A0ABT8DW00</accession>
<dbReference type="InterPro" id="IPR013424">
    <property type="entry name" value="Ice-binding_C"/>
</dbReference>
<evidence type="ECO:0000259" key="2">
    <source>
        <dbReference type="Pfam" id="PF07589"/>
    </source>
</evidence>
<evidence type="ECO:0000313" key="3">
    <source>
        <dbReference type="EMBL" id="MDN3922481.1"/>
    </source>
</evidence>
<dbReference type="Gene3D" id="2.60.120.260">
    <property type="entry name" value="Galactose-binding domain-like"/>
    <property type="match status" value="1"/>
</dbReference>
<dbReference type="Proteomes" id="UP001228044">
    <property type="component" value="Unassembled WGS sequence"/>
</dbReference>
<gene>
    <name evidence="3" type="ORF">QWJ38_19500</name>
</gene>
<dbReference type="NCBIfam" id="TIGR02595">
    <property type="entry name" value="PEP_CTERM"/>
    <property type="match status" value="1"/>
</dbReference>
<feature type="chain" id="PRO_5046351970" evidence="1">
    <location>
        <begin position="26"/>
        <end position="217"/>
    </location>
</feature>
<name>A0ABT8DW00_9BURK</name>
<protein>
    <submittedName>
        <fullName evidence="3">PEP-CTERM sorting domain-containing protein</fullName>
    </submittedName>
</protein>
<sequence>MMKKNTIKALTLSAGLLASLSSAEAANVILNGEFDAGLSGFSSSYAIGGDAYAPGVVNVGSNPNALHSGWASFGAFSGENMLIVNGGESLASNVVWSQTIHLTAGTSYDFTAAAASVYSGNPSKLQAVLTVGAVDHVLGTVQLGAAGEWQSWGGSVVSPFSGSAQLKLLNLSTDYNGNDFAIDYLSLTSAVPEPQSLALMLAGLGAMGFVARRRQRG</sequence>
<proteinExistence type="predicted"/>
<dbReference type="Pfam" id="PF07589">
    <property type="entry name" value="PEP-CTERM"/>
    <property type="match status" value="1"/>
</dbReference>
<reference evidence="3 4" key="1">
    <citation type="submission" date="2023-06" db="EMBL/GenBank/DDBJ databases">
        <title>Pelomonas sp. PFR6 16S ribosomal RNA gene Genome sequencing and assembly.</title>
        <authorList>
            <person name="Woo H."/>
        </authorList>
    </citation>
    <scope>NUCLEOTIDE SEQUENCE [LARGE SCALE GENOMIC DNA]</scope>
    <source>
        <strain evidence="3 4">PFR6</strain>
    </source>
</reference>
<keyword evidence="4" id="KW-1185">Reference proteome</keyword>
<dbReference type="EMBL" id="JAUHHC010000005">
    <property type="protein sequence ID" value="MDN3922481.1"/>
    <property type="molecule type" value="Genomic_DNA"/>
</dbReference>